<reference evidence="2" key="1">
    <citation type="submission" date="2019-07" db="EMBL/GenBank/DDBJ databases">
        <authorList>
            <person name="Dittberner H."/>
        </authorList>
    </citation>
    <scope>NUCLEOTIDE SEQUENCE [LARGE SCALE GENOMIC DNA]</scope>
</reference>
<comment type="caution">
    <text evidence="2">The sequence shown here is derived from an EMBL/GenBank/DDBJ whole genome shotgun (WGS) entry which is preliminary data.</text>
</comment>
<dbReference type="AlphaFoldDB" id="A0A565C110"/>
<name>A0A565C110_9BRAS</name>
<sequence>MVRDTMQEQKKQTKNRQMTLDQKLDRIITLLESLGLRIARIEKILGIKNEQRESEKQENQTQEEETQEKEVSKF</sequence>
<proteinExistence type="predicted"/>
<evidence type="ECO:0000313" key="2">
    <source>
        <dbReference type="EMBL" id="VVB07321.1"/>
    </source>
</evidence>
<dbReference type="EMBL" id="CABITT030000006">
    <property type="protein sequence ID" value="VVB07321.1"/>
    <property type="molecule type" value="Genomic_DNA"/>
</dbReference>
<keyword evidence="3" id="KW-1185">Reference proteome</keyword>
<evidence type="ECO:0000313" key="3">
    <source>
        <dbReference type="Proteomes" id="UP000489600"/>
    </source>
</evidence>
<protein>
    <submittedName>
        <fullName evidence="2">Uncharacterized protein</fullName>
    </submittedName>
</protein>
<feature type="compositionally biased region" description="Basic and acidic residues" evidence="1">
    <location>
        <begin position="47"/>
        <end position="58"/>
    </location>
</feature>
<dbReference type="Proteomes" id="UP000489600">
    <property type="component" value="Unassembled WGS sequence"/>
</dbReference>
<organism evidence="2 3">
    <name type="scientific">Arabis nemorensis</name>
    <dbReference type="NCBI Taxonomy" id="586526"/>
    <lineage>
        <taxon>Eukaryota</taxon>
        <taxon>Viridiplantae</taxon>
        <taxon>Streptophyta</taxon>
        <taxon>Embryophyta</taxon>
        <taxon>Tracheophyta</taxon>
        <taxon>Spermatophyta</taxon>
        <taxon>Magnoliopsida</taxon>
        <taxon>eudicotyledons</taxon>
        <taxon>Gunneridae</taxon>
        <taxon>Pentapetalae</taxon>
        <taxon>rosids</taxon>
        <taxon>malvids</taxon>
        <taxon>Brassicales</taxon>
        <taxon>Brassicaceae</taxon>
        <taxon>Arabideae</taxon>
        <taxon>Arabis</taxon>
    </lineage>
</organism>
<accession>A0A565C110</accession>
<evidence type="ECO:0000256" key="1">
    <source>
        <dbReference type="SAM" id="MobiDB-lite"/>
    </source>
</evidence>
<gene>
    <name evidence="2" type="ORF">ANE_LOCUS17765</name>
</gene>
<feature type="region of interest" description="Disordered" evidence="1">
    <location>
        <begin position="47"/>
        <end position="74"/>
    </location>
</feature>